<evidence type="ECO:0000256" key="2">
    <source>
        <dbReference type="SAM" id="Phobius"/>
    </source>
</evidence>
<keyword evidence="2" id="KW-0812">Transmembrane</keyword>
<dbReference type="EMBL" id="JACHNU010000002">
    <property type="protein sequence ID" value="MBB4662272.1"/>
    <property type="molecule type" value="Genomic_DNA"/>
</dbReference>
<dbReference type="Proteomes" id="UP000585272">
    <property type="component" value="Unassembled WGS sequence"/>
</dbReference>
<evidence type="ECO:0000256" key="1">
    <source>
        <dbReference type="SAM" id="MobiDB-lite"/>
    </source>
</evidence>
<feature type="transmembrane region" description="Helical" evidence="2">
    <location>
        <begin position="88"/>
        <end position="109"/>
    </location>
</feature>
<gene>
    <name evidence="3" type="ORF">BDZ31_001858</name>
</gene>
<organism evidence="3 4">
    <name type="scientific">Conexibacter arvalis</name>
    <dbReference type="NCBI Taxonomy" id="912552"/>
    <lineage>
        <taxon>Bacteria</taxon>
        <taxon>Bacillati</taxon>
        <taxon>Actinomycetota</taxon>
        <taxon>Thermoleophilia</taxon>
        <taxon>Solirubrobacterales</taxon>
        <taxon>Conexibacteraceae</taxon>
        <taxon>Conexibacter</taxon>
    </lineage>
</organism>
<keyword evidence="2" id="KW-1133">Transmembrane helix</keyword>
<accession>A0A840IC31</accession>
<proteinExistence type="predicted"/>
<feature type="transmembrane region" description="Helical" evidence="2">
    <location>
        <begin position="64"/>
        <end position="82"/>
    </location>
</feature>
<reference evidence="3 4" key="1">
    <citation type="submission" date="2020-08" db="EMBL/GenBank/DDBJ databases">
        <title>Genomic Encyclopedia of Archaeal and Bacterial Type Strains, Phase II (KMG-II): from individual species to whole genera.</title>
        <authorList>
            <person name="Goeker M."/>
        </authorList>
    </citation>
    <scope>NUCLEOTIDE SEQUENCE [LARGE SCALE GENOMIC DNA]</scope>
    <source>
        <strain evidence="3 4">DSM 23288</strain>
    </source>
</reference>
<feature type="region of interest" description="Disordered" evidence="1">
    <location>
        <begin position="149"/>
        <end position="196"/>
    </location>
</feature>
<keyword evidence="2" id="KW-0472">Membrane</keyword>
<protein>
    <submittedName>
        <fullName evidence="3">Flp pilus assembly protein TadB</fullName>
    </submittedName>
</protein>
<dbReference type="RefSeq" id="WP_183341343.1">
    <property type="nucleotide sequence ID" value="NZ_JACHNU010000002.1"/>
</dbReference>
<keyword evidence="4" id="KW-1185">Reference proteome</keyword>
<sequence>MAHAHRIHRPRRRLSRETERQLTAELREAVGRDDATLTPELIARARERHERGGSFVATLATNRLYIAISFFALVVIGGAIALATGSWWVLVGAVALHATGTLLTAGLALQLTTETEHVSPTVAARLEEEGVGDPDRVFTELVEEYAGEDPRERRARDVVESGANELSMLPQDDPARATAEQRTAMTPDARASVPAGEGSPIGAMPALVVAGTCVVALVAAIVEGGAIWVAAAIVWLAAIGWLLLDRAYDARGEERAGTSARDRGAGEVPARDDAPDRDRGAGEAPAPGDAARDRGAGEVPVRDDAARDRRAPGS</sequence>
<feature type="compositionally biased region" description="Basic and acidic residues" evidence="1">
    <location>
        <begin position="253"/>
        <end position="281"/>
    </location>
</feature>
<dbReference type="AlphaFoldDB" id="A0A840IC31"/>
<name>A0A840IC31_9ACTN</name>
<feature type="transmembrane region" description="Helical" evidence="2">
    <location>
        <begin position="227"/>
        <end position="244"/>
    </location>
</feature>
<feature type="transmembrane region" description="Helical" evidence="2">
    <location>
        <begin position="201"/>
        <end position="221"/>
    </location>
</feature>
<comment type="caution">
    <text evidence="3">The sequence shown here is derived from an EMBL/GenBank/DDBJ whole genome shotgun (WGS) entry which is preliminary data.</text>
</comment>
<evidence type="ECO:0000313" key="4">
    <source>
        <dbReference type="Proteomes" id="UP000585272"/>
    </source>
</evidence>
<feature type="compositionally biased region" description="Basic and acidic residues" evidence="1">
    <location>
        <begin position="149"/>
        <end position="159"/>
    </location>
</feature>
<feature type="region of interest" description="Disordered" evidence="1">
    <location>
        <begin position="253"/>
        <end position="314"/>
    </location>
</feature>
<evidence type="ECO:0000313" key="3">
    <source>
        <dbReference type="EMBL" id="MBB4662272.1"/>
    </source>
</evidence>
<feature type="compositionally biased region" description="Basic and acidic residues" evidence="1">
    <location>
        <begin position="290"/>
        <end position="314"/>
    </location>
</feature>